<keyword evidence="1" id="KW-0812">Transmembrane</keyword>
<keyword evidence="1" id="KW-0472">Membrane</keyword>
<feature type="transmembrane region" description="Helical" evidence="1">
    <location>
        <begin position="70"/>
        <end position="91"/>
    </location>
</feature>
<dbReference type="EMBL" id="FOZN01000001">
    <property type="protein sequence ID" value="SFS01404.1"/>
    <property type="molecule type" value="Genomic_DNA"/>
</dbReference>
<dbReference type="AlphaFoldDB" id="A0AA94HKZ9"/>
<comment type="caution">
    <text evidence="2">The sequence shown here is derived from an EMBL/GenBank/DDBJ whole genome shotgun (WGS) entry which is preliminary data.</text>
</comment>
<proteinExistence type="predicted"/>
<sequence length="94" mass="9791">MMGHMRKAMSWQWASVWPVWLLAALGAVLVAVLQPTDGIVWLPIVLGVCTLTAFAIQLGGPTVPGLVDRLAAALFGAIVVLAIASAVLVPFTGL</sequence>
<protein>
    <submittedName>
        <fullName evidence="2">Uncharacterized protein</fullName>
    </submittedName>
</protein>
<evidence type="ECO:0000256" key="1">
    <source>
        <dbReference type="SAM" id="Phobius"/>
    </source>
</evidence>
<dbReference type="Proteomes" id="UP000198506">
    <property type="component" value="Unassembled WGS sequence"/>
</dbReference>
<keyword evidence="1" id="KW-1133">Transmembrane helix</keyword>
<reference evidence="2 3" key="1">
    <citation type="submission" date="2016-10" db="EMBL/GenBank/DDBJ databases">
        <authorList>
            <person name="Varghese N."/>
            <person name="Submissions S."/>
        </authorList>
    </citation>
    <scope>NUCLEOTIDE SEQUENCE [LARGE SCALE GENOMIC DNA]</scope>
    <source>
        <strain evidence="2 3">IAM 15147</strain>
    </source>
</reference>
<gene>
    <name evidence="2" type="ORF">SAMN04487783_0546</name>
</gene>
<keyword evidence="3" id="KW-1185">Reference proteome</keyword>
<name>A0AA94HKZ9_9MICO</name>
<evidence type="ECO:0000313" key="3">
    <source>
        <dbReference type="Proteomes" id="UP000198506"/>
    </source>
</evidence>
<organism evidence="2 3">
    <name type="scientific">Agrococcus baldri</name>
    <dbReference type="NCBI Taxonomy" id="153730"/>
    <lineage>
        <taxon>Bacteria</taxon>
        <taxon>Bacillati</taxon>
        <taxon>Actinomycetota</taxon>
        <taxon>Actinomycetes</taxon>
        <taxon>Micrococcales</taxon>
        <taxon>Microbacteriaceae</taxon>
        <taxon>Agrococcus</taxon>
    </lineage>
</organism>
<evidence type="ECO:0000313" key="2">
    <source>
        <dbReference type="EMBL" id="SFS01404.1"/>
    </source>
</evidence>
<accession>A0AA94HKZ9</accession>
<feature type="transmembrane region" description="Helical" evidence="1">
    <location>
        <begin position="40"/>
        <end position="58"/>
    </location>
</feature>